<dbReference type="SMART" id="SM00220">
    <property type="entry name" value="S_TKc"/>
    <property type="match status" value="1"/>
</dbReference>
<dbReference type="Gene3D" id="1.10.510.10">
    <property type="entry name" value="Transferase(Phosphotransferase) domain 1"/>
    <property type="match status" value="1"/>
</dbReference>
<evidence type="ECO:0000256" key="6">
    <source>
        <dbReference type="ARBA" id="ARBA00022840"/>
    </source>
</evidence>
<keyword evidence="4" id="KW-0547">Nucleotide-binding</keyword>
<dbReference type="STRING" id="796925.A0A137NZQ3"/>
<evidence type="ECO:0000256" key="3">
    <source>
        <dbReference type="ARBA" id="ARBA00022679"/>
    </source>
</evidence>
<dbReference type="OMA" id="QKCVERD"/>
<dbReference type="GO" id="GO:0004691">
    <property type="term" value="F:cAMP-dependent protein kinase activity"/>
    <property type="evidence" value="ECO:0007669"/>
    <property type="project" value="UniProtKB-EC"/>
</dbReference>
<dbReference type="PROSITE" id="PS00108">
    <property type="entry name" value="PROTEIN_KINASE_ST"/>
    <property type="match status" value="1"/>
</dbReference>
<dbReference type="EMBL" id="KQ964586">
    <property type="protein sequence ID" value="KXN68247.1"/>
    <property type="molecule type" value="Genomic_DNA"/>
</dbReference>
<keyword evidence="2" id="KW-0723">Serine/threonine-protein kinase</keyword>
<keyword evidence="12" id="KW-1185">Reference proteome</keyword>
<protein>
    <recommendedName>
        <fullName evidence="1">cAMP-dependent protein kinase</fullName>
        <ecNumber evidence="1">2.7.11.11</ecNumber>
    </recommendedName>
</protein>
<dbReference type="Gene3D" id="3.30.200.20">
    <property type="entry name" value="Phosphorylase Kinase, domain 1"/>
    <property type="match status" value="1"/>
</dbReference>
<accession>A0A137NZQ3</accession>
<sequence>MVFNYQRKKWKNKQGNSKILALYTIINSCIIVNLNDFHILNTVGRCSFGKVHVVQHKVTGKRFTMKYMNKNKIVEMKACNNVIKERSILEALNHPFLANLKYSFQDEKYLYMCTELMLGGDLRFFLSQFDNAEEEVVRFWTSQMILAINYVHSKGFIHRDIKPDNLLIDEFGYLNLSDFNLACCHKSTDPLLTAHVGTPHYMAPELLNKSGYDKAIDWWSLGVTLYELLIGKKPFDQTPTQSTFEQIQQNELKFPTSARITNKCKSFLSGLLCKNPGERLGSGENGFQDLINHPWIKSTKWSNDLLNKEIESPYEPDLNQSNYDDMYEIENVIFDENLRQQQLKAKRKQKSMSMMTT</sequence>
<dbReference type="PROSITE" id="PS50011">
    <property type="entry name" value="PROTEIN_KINASE_DOM"/>
    <property type="match status" value="1"/>
</dbReference>
<dbReference type="EC" id="2.7.11.11" evidence="1"/>
<comment type="catalytic activity">
    <reaction evidence="8">
        <text>L-seryl-[protein] + ATP = O-phospho-L-seryl-[protein] + ADP + H(+)</text>
        <dbReference type="Rhea" id="RHEA:17989"/>
        <dbReference type="Rhea" id="RHEA-COMP:9863"/>
        <dbReference type="Rhea" id="RHEA-COMP:11604"/>
        <dbReference type="ChEBI" id="CHEBI:15378"/>
        <dbReference type="ChEBI" id="CHEBI:29999"/>
        <dbReference type="ChEBI" id="CHEBI:30616"/>
        <dbReference type="ChEBI" id="CHEBI:83421"/>
        <dbReference type="ChEBI" id="CHEBI:456216"/>
        <dbReference type="EC" id="2.7.11.11"/>
    </reaction>
</comment>
<evidence type="ECO:0000313" key="11">
    <source>
        <dbReference type="EMBL" id="KXN68247.1"/>
    </source>
</evidence>
<dbReference type="InterPro" id="IPR008271">
    <property type="entry name" value="Ser/Thr_kinase_AS"/>
</dbReference>
<name>A0A137NZQ3_CONC2</name>
<dbReference type="GO" id="GO:0005524">
    <property type="term" value="F:ATP binding"/>
    <property type="evidence" value="ECO:0007669"/>
    <property type="project" value="UniProtKB-KW"/>
</dbReference>
<evidence type="ECO:0000256" key="7">
    <source>
        <dbReference type="ARBA" id="ARBA00047292"/>
    </source>
</evidence>
<feature type="domain" description="Protein kinase" evidence="10">
    <location>
        <begin position="37"/>
        <end position="296"/>
    </location>
</feature>
<keyword evidence="3" id="KW-0808">Transferase</keyword>
<keyword evidence="9" id="KW-0812">Transmembrane</keyword>
<dbReference type="PANTHER" id="PTHR24353:SF37">
    <property type="entry name" value="CAMP-DEPENDENT PROTEIN KINASE CATALYTIC SUBUNIT PRKX"/>
    <property type="match status" value="1"/>
</dbReference>
<evidence type="ECO:0000256" key="9">
    <source>
        <dbReference type="SAM" id="Phobius"/>
    </source>
</evidence>
<keyword evidence="9" id="KW-0472">Membrane</keyword>
<dbReference type="FunFam" id="1.10.510.10:FF:000571">
    <property type="entry name" value="Maternal embryonic leucine zipper kinase"/>
    <property type="match status" value="1"/>
</dbReference>
<evidence type="ECO:0000259" key="10">
    <source>
        <dbReference type="PROSITE" id="PS50011"/>
    </source>
</evidence>
<dbReference type="InterPro" id="IPR045270">
    <property type="entry name" value="STKc_AGC"/>
</dbReference>
<proteinExistence type="predicted"/>
<evidence type="ECO:0000256" key="8">
    <source>
        <dbReference type="ARBA" id="ARBA00047454"/>
    </source>
</evidence>
<dbReference type="Pfam" id="PF00069">
    <property type="entry name" value="Pkinase"/>
    <property type="match status" value="1"/>
</dbReference>
<dbReference type="InterPro" id="IPR011009">
    <property type="entry name" value="Kinase-like_dom_sf"/>
</dbReference>
<keyword evidence="9" id="KW-1133">Transmembrane helix</keyword>
<evidence type="ECO:0000256" key="2">
    <source>
        <dbReference type="ARBA" id="ARBA00022527"/>
    </source>
</evidence>
<evidence type="ECO:0000256" key="4">
    <source>
        <dbReference type="ARBA" id="ARBA00022741"/>
    </source>
</evidence>
<organism evidence="11 12">
    <name type="scientific">Conidiobolus coronatus (strain ATCC 28846 / CBS 209.66 / NRRL 28638)</name>
    <name type="common">Delacroixia coronata</name>
    <dbReference type="NCBI Taxonomy" id="796925"/>
    <lineage>
        <taxon>Eukaryota</taxon>
        <taxon>Fungi</taxon>
        <taxon>Fungi incertae sedis</taxon>
        <taxon>Zoopagomycota</taxon>
        <taxon>Entomophthoromycotina</taxon>
        <taxon>Entomophthoromycetes</taxon>
        <taxon>Entomophthorales</taxon>
        <taxon>Ancylistaceae</taxon>
        <taxon>Conidiobolus</taxon>
    </lineage>
</organism>
<evidence type="ECO:0000256" key="1">
    <source>
        <dbReference type="ARBA" id="ARBA00012444"/>
    </source>
</evidence>
<reference evidence="11 12" key="1">
    <citation type="journal article" date="2015" name="Genome Biol. Evol.">
        <title>Phylogenomic analyses indicate that early fungi evolved digesting cell walls of algal ancestors of land plants.</title>
        <authorList>
            <person name="Chang Y."/>
            <person name="Wang S."/>
            <person name="Sekimoto S."/>
            <person name="Aerts A.L."/>
            <person name="Choi C."/>
            <person name="Clum A."/>
            <person name="LaButti K.M."/>
            <person name="Lindquist E.A."/>
            <person name="Yee Ngan C."/>
            <person name="Ohm R.A."/>
            <person name="Salamov A.A."/>
            <person name="Grigoriev I.V."/>
            <person name="Spatafora J.W."/>
            <person name="Berbee M.L."/>
        </authorList>
    </citation>
    <scope>NUCLEOTIDE SEQUENCE [LARGE SCALE GENOMIC DNA]</scope>
    <source>
        <strain evidence="11 12">NRRL 28638</strain>
    </source>
</reference>
<dbReference type="GO" id="GO:0005952">
    <property type="term" value="C:cAMP-dependent protein kinase complex"/>
    <property type="evidence" value="ECO:0007669"/>
    <property type="project" value="TreeGrafter"/>
</dbReference>
<dbReference type="Proteomes" id="UP000070444">
    <property type="component" value="Unassembled WGS sequence"/>
</dbReference>
<evidence type="ECO:0000256" key="5">
    <source>
        <dbReference type="ARBA" id="ARBA00022777"/>
    </source>
</evidence>
<comment type="catalytic activity">
    <reaction evidence="7">
        <text>L-threonyl-[protein] + ATP = O-phospho-L-threonyl-[protein] + ADP + H(+)</text>
        <dbReference type="Rhea" id="RHEA:46608"/>
        <dbReference type="Rhea" id="RHEA-COMP:11060"/>
        <dbReference type="Rhea" id="RHEA-COMP:11605"/>
        <dbReference type="ChEBI" id="CHEBI:15378"/>
        <dbReference type="ChEBI" id="CHEBI:30013"/>
        <dbReference type="ChEBI" id="CHEBI:30616"/>
        <dbReference type="ChEBI" id="CHEBI:61977"/>
        <dbReference type="ChEBI" id="CHEBI:456216"/>
        <dbReference type="EC" id="2.7.11.11"/>
    </reaction>
</comment>
<dbReference type="AlphaFoldDB" id="A0A137NZQ3"/>
<dbReference type="CDD" id="cd05123">
    <property type="entry name" value="STKc_AGC"/>
    <property type="match status" value="1"/>
</dbReference>
<dbReference type="InterPro" id="IPR000719">
    <property type="entry name" value="Prot_kinase_dom"/>
</dbReference>
<feature type="transmembrane region" description="Helical" evidence="9">
    <location>
        <begin position="20"/>
        <end position="40"/>
    </location>
</feature>
<dbReference type="SUPFAM" id="SSF56112">
    <property type="entry name" value="Protein kinase-like (PK-like)"/>
    <property type="match status" value="1"/>
</dbReference>
<dbReference type="OrthoDB" id="354826at2759"/>
<gene>
    <name evidence="11" type="ORF">CONCODRAFT_41942</name>
</gene>
<keyword evidence="6" id="KW-0067">ATP-binding</keyword>
<dbReference type="PANTHER" id="PTHR24353">
    <property type="entry name" value="CYCLIC NUCLEOTIDE-DEPENDENT PROTEIN KINASE"/>
    <property type="match status" value="1"/>
</dbReference>
<evidence type="ECO:0000313" key="12">
    <source>
        <dbReference type="Proteomes" id="UP000070444"/>
    </source>
</evidence>
<keyword evidence="5 11" id="KW-0418">Kinase</keyword>